<dbReference type="SUPFAM" id="SSF51120">
    <property type="entry name" value="beta-Roll"/>
    <property type="match status" value="1"/>
</dbReference>
<keyword evidence="1" id="KW-1133">Transmembrane helix</keyword>
<feature type="transmembrane region" description="Helical" evidence="1">
    <location>
        <begin position="73"/>
        <end position="91"/>
    </location>
</feature>
<dbReference type="InterPro" id="IPR011049">
    <property type="entry name" value="Serralysin-like_metalloprot_C"/>
</dbReference>
<name>A0A0V0U6A0_9BILA</name>
<evidence type="ECO:0000313" key="3">
    <source>
        <dbReference type="Proteomes" id="UP000055048"/>
    </source>
</evidence>
<gene>
    <name evidence="2" type="ORF">T05_653</name>
</gene>
<organism evidence="2 3">
    <name type="scientific">Trichinella murrelli</name>
    <dbReference type="NCBI Taxonomy" id="144512"/>
    <lineage>
        <taxon>Eukaryota</taxon>
        <taxon>Metazoa</taxon>
        <taxon>Ecdysozoa</taxon>
        <taxon>Nematoda</taxon>
        <taxon>Enoplea</taxon>
        <taxon>Dorylaimia</taxon>
        <taxon>Trichinellida</taxon>
        <taxon>Trichinellidae</taxon>
        <taxon>Trichinella</taxon>
    </lineage>
</organism>
<feature type="transmembrane region" description="Helical" evidence="1">
    <location>
        <begin position="34"/>
        <end position="53"/>
    </location>
</feature>
<dbReference type="AlphaFoldDB" id="A0A0V0U6A0"/>
<evidence type="ECO:0000256" key="1">
    <source>
        <dbReference type="SAM" id="Phobius"/>
    </source>
</evidence>
<sequence>MHCMVYITQDADSKNYRLNDFQPEDPYRLPKTTLFAVVMTILFAVAQRALAYLSEISRLRFLWISRNIEYCGTNLRIRFFQIMFLCLLYAFKRSSVNSLFLFQNEKHLKGHLILLYCPLSSITPFCVTAYSIVPCVPLGVGLDPVYGYVGLDPLDGYVGLDPLDGDVGLDPLDGDVGLDPADGYVGLDPADGYVGLDPLDGDVGLDPVYGLDVVDKSIGESSFEANFTVPSGEFSSSFAALFSHLTYDGTLAYTPG</sequence>
<evidence type="ECO:0000313" key="2">
    <source>
        <dbReference type="EMBL" id="KRX46817.1"/>
    </source>
</evidence>
<dbReference type="Proteomes" id="UP000055048">
    <property type="component" value="Unassembled WGS sequence"/>
</dbReference>
<keyword evidence="3" id="KW-1185">Reference proteome</keyword>
<comment type="caution">
    <text evidence="2">The sequence shown here is derived from an EMBL/GenBank/DDBJ whole genome shotgun (WGS) entry which is preliminary data.</text>
</comment>
<feature type="transmembrane region" description="Helical" evidence="1">
    <location>
        <begin position="112"/>
        <end position="133"/>
    </location>
</feature>
<proteinExistence type="predicted"/>
<accession>A0A0V0U6A0</accession>
<keyword evidence="1" id="KW-0812">Transmembrane</keyword>
<protein>
    <submittedName>
        <fullName evidence="2">Uncharacterized protein</fullName>
    </submittedName>
</protein>
<dbReference type="EMBL" id="JYDJ01000051">
    <property type="protein sequence ID" value="KRX46817.1"/>
    <property type="molecule type" value="Genomic_DNA"/>
</dbReference>
<reference evidence="2 3" key="1">
    <citation type="submission" date="2015-01" db="EMBL/GenBank/DDBJ databases">
        <title>Evolution of Trichinella species and genotypes.</title>
        <authorList>
            <person name="Korhonen P.K."/>
            <person name="Edoardo P."/>
            <person name="Giuseppe L.R."/>
            <person name="Gasser R.B."/>
        </authorList>
    </citation>
    <scope>NUCLEOTIDE SEQUENCE [LARGE SCALE GENOMIC DNA]</scope>
    <source>
        <strain evidence="2">ISS417</strain>
    </source>
</reference>
<keyword evidence="1" id="KW-0472">Membrane</keyword>